<keyword evidence="2" id="KW-1185">Reference proteome</keyword>
<dbReference type="Proteomes" id="UP001168380">
    <property type="component" value="Unassembled WGS sequence"/>
</dbReference>
<evidence type="ECO:0000313" key="1">
    <source>
        <dbReference type="EMBL" id="MDO3383039.1"/>
    </source>
</evidence>
<proteinExistence type="predicted"/>
<sequence>MIYVQDDDLKLQFKLLEHFAGSDRFIVVAWQYPEVNKSPVPFFPTSIAHRNYEPVTKYEYGVIAKHTEPAKAKPSMMAYLGNFSKEIRSAFDSICLYKVGSREWFACTIGHEGMCFVRDDAFLQKLQGKGFNASSKQPDWW</sequence>
<gene>
    <name evidence="1" type="ORF">QWI16_12740</name>
</gene>
<evidence type="ECO:0000313" key="2">
    <source>
        <dbReference type="Proteomes" id="UP001168380"/>
    </source>
</evidence>
<dbReference type="RefSeq" id="WP_302713712.1">
    <property type="nucleotide sequence ID" value="NZ_JAULRT010000060.1"/>
</dbReference>
<protein>
    <submittedName>
        <fullName evidence="1">Uncharacterized protein</fullName>
    </submittedName>
</protein>
<name>A0ABT8TG41_9GAMM</name>
<organism evidence="1 2">
    <name type="scientific">Gilvimarinus algae</name>
    <dbReference type="NCBI Taxonomy" id="3058037"/>
    <lineage>
        <taxon>Bacteria</taxon>
        <taxon>Pseudomonadati</taxon>
        <taxon>Pseudomonadota</taxon>
        <taxon>Gammaproteobacteria</taxon>
        <taxon>Cellvibrionales</taxon>
        <taxon>Cellvibrionaceae</taxon>
        <taxon>Gilvimarinus</taxon>
    </lineage>
</organism>
<accession>A0ABT8TG41</accession>
<comment type="caution">
    <text evidence="1">The sequence shown here is derived from an EMBL/GenBank/DDBJ whole genome shotgun (WGS) entry which is preliminary data.</text>
</comment>
<reference evidence="1" key="1">
    <citation type="submission" date="2023-07" db="EMBL/GenBank/DDBJ databases">
        <title>Gilvimarinus algae sp. nov., isolated from the surface of Kelp.</title>
        <authorList>
            <person name="Sun Y.Y."/>
            <person name="Gong Y."/>
            <person name="Du Z.J."/>
        </authorList>
    </citation>
    <scope>NUCLEOTIDE SEQUENCE</scope>
    <source>
        <strain evidence="1">SDUM040014</strain>
    </source>
</reference>
<dbReference type="EMBL" id="JAULRT010000060">
    <property type="protein sequence ID" value="MDO3383039.1"/>
    <property type="molecule type" value="Genomic_DNA"/>
</dbReference>